<comment type="function">
    <text evidence="1">Involved in the import of queuosine (Q) precursors, required for Q precursor salvage.</text>
</comment>
<keyword evidence="1" id="KW-0812">Transmembrane</keyword>
<keyword evidence="1" id="KW-0997">Cell inner membrane</keyword>
<gene>
    <name evidence="2" type="ORF">RNA01_32340</name>
</gene>
<comment type="subcellular location">
    <subcellularLocation>
        <location evidence="1">Cell inner membrane</location>
        <topology evidence="1">Multi-pass membrane protein</topology>
    </subcellularLocation>
</comment>
<dbReference type="OrthoDB" id="7065604at2"/>
<keyword evidence="3" id="KW-1185">Reference proteome</keyword>
<dbReference type="AlphaFoldDB" id="A0A512HLI3"/>
<dbReference type="InterPro" id="IPR003744">
    <property type="entry name" value="YhhQ"/>
</dbReference>
<protein>
    <recommendedName>
        <fullName evidence="1">Probable queuosine precursor transporter</fullName>
        <shortName evidence="1">Q precursor transporter</shortName>
    </recommendedName>
</protein>
<dbReference type="GO" id="GO:0005886">
    <property type="term" value="C:plasma membrane"/>
    <property type="evidence" value="ECO:0007669"/>
    <property type="project" value="UniProtKB-SubCell"/>
</dbReference>
<keyword evidence="1" id="KW-0472">Membrane</keyword>
<keyword evidence="1" id="KW-0813">Transport</keyword>
<feature type="transmembrane region" description="Helical" evidence="1">
    <location>
        <begin position="123"/>
        <end position="146"/>
    </location>
</feature>
<comment type="caution">
    <text evidence="2">The sequence shown here is derived from an EMBL/GenBank/DDBJ whole genome shotgun (WGS) entry which is preliminary data.</text>
</comment>
<dbReference type="PANTHER" id="PTHR34300">
    <property type="entry name" value="QUEUOSINE PRECURSOR TRANSPORTER-RELATED"/>
    <property type="match status" value="1"/>
</dbReference>
<dbReference type="RefSeq" id="WP_147181249.1">
    <property type="nucleotide sequence ID" value="NZ_BJZP01000018.1"/>
</dbReference>
<feature type="transmembrane region" description="Helical" evidence="1">
    <location>
        <begin position="67"/>
        <end position="85"/>
    </location>
</feature>
<evidence type="ECO:0000313" key="3">
    <source>
        <dbReference type="Proteomes" id="UP000321717"/>
    </source>
</evidence>
<dbReference type="NCBIfam" id="TIGR00697">
    <property type="entry name" value="queuosine precursor transporter"/>
    <property type="match status" value="2"/>
</dbReference>
<comment type="similarity">
    <text evidence="1">Belongs to the vitamin uptake transporter (VUT/ECF) (TC 2.A.88) family. Q precursor transporter subfamily.</text>
</comment>
<feature type="transmembrane region" description="Helical" evidence="1">
    <location>
        <begin position="33"/>
        <end position="55"/>
    </location>
</feature>
<keyword evidence="1" id="KW-1003">Cell membrane</keyword>
<feature type="transmembrane region" description="Helical" evidence="1">
    <location>
        <begin position="91"/>
        <end position="111"/>
    </location>
</feature>
<keyword evidence="1" id="KW-1133">Transmembrane helix</keyword>
<name>A0A512HLI3_9HYPH</name>
<dbReference type="PANTHER" id="PTHR34300:SF1">
    <property type="entry name" value="QUEUOSINE PRECURSOR TRANSPORTER"/>
    <property type="match status" value="1"/>
</dbReference>
<dbReference type="Pfam" id="PF02592">
    <property type="entry name" value="Vut_1"/>
    <property type="match status" value="1"/>
</dbReference>
<dbReference type="GO" id="GO:0022857">
    <property type="term" value="F:transmembrane transporter activity"/>
    <property type="evidence" value="ECO:0007669"/>
    <property type="project" value="UniProtKB-UniRule"/>
</dbReference>
<dbReference type="Proteomes" id="UP000321717">
    <property type="component" value="Unassembled WGS sequence"/>
</dbReference>
<proteinExistence type="inferred from homology"/>
<feature type="transmembrane region" description="Helical" evidence="1">
    <location>
        <begin position="181"/>
        <end position="202"/>
    </location>
</feature>
<evidence type="ECO:0000313" key="2">
    <source>
        <dbReference type="EMBL" id="GEO86302.1"/>
    </source>
</evidence>
<accession>A0A512HLI3</accession>
<evidence type="ECO:0000256" key="1">
    <source>
        <dbReference type="HAMAP-Rule" id="MF_02088"/>
    </source>
</evidence>
<reference evidence="2 3" key="1">
    <citation type="submission" date="2019-07" db="EMBL/GenBank/DDBJ databases">
        <title>Whole genome shotgun sequence of Rhizobium naphthalenivorans NBRC 107585.</title>
        <authorList>
            <person name="Hosoyama A."/>
            <person name="Uohara A."/>
            <person name="Ohji S."/>
            <person name="Ichikawa N."/>
        </authorList>
    </citation>
    <scope>NUCLEOTIDE SEQUENCE [LARGE SCALE GENOMIC DNA]</scope>
    <source>
        <strain evidence="2 3">NBRC 107585</strain>
    </source>
</reference>
<dbReference type="EMBL" id="BJZP01000018">
    <property type="protein sequence ID" value="GEO86302.1"/>
    <property type="molecule type" value="Genomic_DNA"/>
</dbReference>
<dbReference type="HAMAP" id="MF_02088">
    <property type="entry name" value="Q_prec_transport"/>
    <property type="match status" value="1"/>
</dbReference>
<sequence length="215" mass="23253">MLNMRYILAYSLLMTAIVVASNVLVQYPLSGQLAGIALGDLLTYGAFTYPIAFLVTDLTNRQFGPRTARKVVFIGFVVGVALSFVTSSPRIAVASGSAYLAGQLLDITVFNRLRRLSWWKAPLLGSVFGSVLDTVIFFSLAFAPIFTMIGPNDDFAIEWAPILGILATDAPRWTSWAIGDFSVKMLVGVVMLLPYGALMSVLRPMPAVVPAPATR</sequence>
<feature type="transmembrane region" description="Helical" evidence="1">
    <location>
        <begin position="7"/>
        <end position="27"/>
    </location>
</feature>
<organism evidence="2 3">
    <name type="scientific">Ciceribacter naphthalenivorans</name>
    <dbReference type="NCBI Taxonomy" id="1118451"/>
    <lineage>
        <taxon>Bacteria</taxon>
        <taxon>Pseudomonadati</taxon>
        <taxon>Pseudomonadota</taxon>
        <taxon>Alphaproteobacteria</taxon>
        <taxon>Hyphomicrobiales</taxon>
        <taxon>Rhizobiaceae</taxon>
        <taxon>Ciceribacter</taxon>
    </lineage>
</organism>